<protein>
    <submittedName>
        <fullName evidence="12">Multidrug ABC transporter ATP-binding protein</fullName>
    </submittedName>
</protein>
<keyword evidence="13" id="KW-1185">Reference proteome</keyword>
<dbReference type="PROSITE" id="PS50929">
    <property type="entry name" value="ABC_TM1F"/>
    <property type="match status" value="1"/>
</dbReference>
<organism evidence="12 13">
    <name type="scientific">Pseudobutyrivibrio ruminis</name>
    <dbReference type="NCBI Taxonomy" id="46206"/>
    <lineage>
        <taxon>Bacteria</taxon>
        <taxon>Bacillati</taxon>
        <taxon>Bacillota</taxon>
        <taxon>Clostridia</taxon>
        <taxon>Lachnospirales</taxon>
        <taxon>Lachnospiraceae</taxon>
        <taxon>Pseudobutyrivibrio</taxon>
    </lineage>
</organism>
<keyword evidence="5" id="KW-0547">Nucleotide-binding</keyword>
<keyword evidence="2" id="KW-0813">Transport</keyword>
<evidence type="ECO:0000259" key="11">
    <source>
        <dbReference type="PROSITE" id="PS50929"/>
    </source>
</evidence>
<dbReference type="InterPro" id="IPR039421">
    <property type="entry name" value="Type_1_exporter"/>
</dbReference>
<dbReference type="AlphaFoldDB" id="A0A2G3EA71"/>
<evidence type="ECO:0000259" key="10">
    <source>
        <dbReference type="PROSITE" id="PS50893"/>
    </source>
</evidence>
<keyword evidence="8 9" id="KW-0472">Membrane</keyword>
<evidence type="ECO:0000256" key="1">
    <source>
        <dbReference type="ARBA" id="ARBA00004651"/>
    </source>
</evidence>
<keyword evidence="3" id="KW-1003">Cell membrane</keyword>
<evidence type="ECO:0000256" key="2">
    <source>
        <dbReference type="ARBA" id="ARBA00022448"/>
    </source>
</evidence>
<gene>
    <name evidence="12" type="ORF">CSX00_09075</name>
</gene>
<feature type="transmembrane region" description="Helical" evidence="9">
    <location>
        <begin position="148"/>
        <end position="166"/>
    </location>
</feature>
<feature type="transmembrane region" description="Helical" evidence="9">
    <location>
        <begin position="70"/>
        <end position="95"/>
    </location>
</feature>
<evidence type="ECO:0000256" key="3">
    <source>
        <dbReference type="ARBA" id="ARBA00022475"/>
    </source>
</evidence>
<dbReference type="GO" id="GO:0005524">
    <property type="term" value="F:ATP binding"/>
    <property type="evidence" value="ECO:0007669"/>
    <property type="project" value="UniProtKB-KW"/>
</dbReference>
<dbReference type="InterPro" id="IPR027417">
    <property type="entry name" value="P-loop_NTPase"/>
</dbReference>
<dbReference type="SUPFAM" id="SSF90123">
    <property type="entry name" value="ABC transporter transmembrane region"/>
    <property type="match status" value="1"/>
</dbReference>
<dbReference type="RefSeq" id="WP_099413464.1">
    <property type="nucleotide sequence ID" value="NZ_PDYH01000033.1"/>
</dbReference>
<keyword evidence="6 12" id="KW-0067">ATP-binding</keyword>
<name>A0A2G3EA71_9FIRM</name>
<dbReference type="Pfam" id="PF00005">
    <property type="entry name" value="ABC_tran"/>
    <property type="match status" value="1"/>
</dbReference>
<evidence type="ECO:0000256" key="6">
    <source>
        <dbReference type="ARBA" id="ARBA00022840"/>
    </source>
</evidence>
<dbReference type="FunFam" id="3.40.50.300:FF:000221">
    <property type="entry name" value="Multidrug ABC transporter ATP-binding protein"/>
    <property type="match status" value="1"/>
</dbReference>
<dbReference type="GO" id="GO:0005886">
    <property type="term" value="C:plasma membrane"/>
    <property type="evidence" value="ECO:0007669"/>
    <property type="project" value="UniProtKB-SubCell"/>
</dbReference>
<evidence type="ECO:0000313" key="13">
    <source>
        <dbReference type="Proteomes" id="UP000224317"/>
    </source>
</evidence>
<dbReference type="SUPFAM" id="SSF52540">
    <property type="entry name" value="P-loop containing nucleoside triphosphate hydrolases"/>
    <property type="match status" value="1"/>
</dbReference>
<evidence type="ECO:0000256" key="9">
    <source>
        <dbReference type="SAM" id="Phobius"/>
    </source>
</evidence>
<evidence type="ECO:0000256" key="7">
    <source>
        <dbReference type="ARBA" id="ARBA00022989"/>
    </source>
</evidence>
<dbReference type="PROSITE" id="PS50893">
    <property type="entry name" value="ABC_TRANSPORTER_2"/>
    <property type="match status" value="1"/>
</dbReference>
<dbReference type="GO" id="GO:0016887">
    <property type="term" value="F:ATP hydrolysis activity"/>
    <property type="evidence" value="ECO:0007669"/>
    <property type="project" value="InterPro"/>
</dbReference>
<dbReference type="PROSITE" id="PS00211">
    <property type="entry name" value="ABC_TRANSPORTER_1"/>
    <property type="match status" value="1"/>
</dbReference>
<reference evidence="12" key="1">
    <citation type="submission" date="2017-10" db="EMBL/GenBank/DDBJ databases">
        <title>Resolving the taxonomy of Roseburia spp., Eubacterium rectale and Agathobacter spp. through phylogenomic analysis.</title>
        <authorList>
            <person name="Sheridan P.O."/>
            <person name="Walker A.W."/>
            <person name="Duncan S.H."/>
            <person name="Scott K.P."/>
            <person name="Toole P.W.O."/>
            <person name="Luis P."/>
            <person name="Flint H.J."/>
        </authorList>
    </citation>
    <scope>NUCLEOTIDE SEQUENCE [LARGE SCALE GENOMIC DNA]</scope>
    <source>
        <strain evidence="12">JK10</strain>
    </source>
</reference>
<dbReference type="InterPro" id="IPR011527">
    <property type="entry name" value="ABC1_TM_dom"/>
</dbReference>
<dbReference type="InterPro" id="IPR017871">
    <property type="entry name" value="ABC_transporter-like_CS"/>
</dbReference>
<dbReference type="Gene3D" id="3.40.50.300">
    <property type="entry name" value="P-loop containing nucleotide triphosphate hydrolases"/>
    <property type="match status" value="1"/>
</dbReference>
<proteinExistence type="predicted"/>
<dbReference type="CDD" id="cd18547">
    <property type="entry name" value="ABC_6TM_Tm288_like"/>
    <property type="match status" value="1"/>
</dbReference>
<evidence type="ECO:0000256" key="4">
    <source>
        <dbReference type="ARBA" id="ARBA00022692"/>
    </source>
</evidence>
<dbReference type="Gene3D" id="1.20.1560.10">
    <property type="entry name" value="ABC transporter type 1, transmembrane domain"/>
    <property type="match status" value="1"/>
</dbReference>
<dbReference type="PANTHER" id="PTHR43394">
    <property type="entry name" value="ATP-DEPENDENT PERMEASE MDL1, MITOCHONDRIAL"/>
    <property type="match status" value="1"/>
</dbReference>
<dbReference type="Pfam" id="PF00664">
    <property type="entry name" value="ABC_membrane"/>
    <property type="match status" value="1"/>
</dbReference>
<evidence type="ECO:0000256" key="8">
    <source>
        <dbReference type="ARBA" id="ARBA00023136"/>
    </source>
</evidence>
<keyword evidence="4 9" id="KW-0812">Transmembrane</keyword>
<feature type="transmembrane region" description="Helical" evidence="9">
    <location>
        <begin position="255"/>
        <end position="282"/>
    </location>
</feature>
<dbReference type="InterPro" id="IPR036640">
    <property type="entry name" value="ABC1_TM_sf"/>
</dbReference>
<dbReference type="PANTHER" id="PTHR43394:SF1">
    <property type="entry name" value="ATP-BINDING CASSETTE SUB-FAMILY B MEMBER 10, MITOCHONDRIAL"/>
    <property type="match status" value="1"/>
</dbReference>
<comment type="subcellular location">
    <subcellularLocation>
        <location evidence="1">Cell membrane</location>
        <topology evidence="1">Multi-pass membrane protein</topology>
    </subcellularLocation>
</comment>
<dbReference type="InterPro" id="IPR003593">
    <property type="entry name" value="AAA+_ATPase"/>
</dbReference>
<dbReference type="InterPro" id="IPR003439">
    <property type="entry name" value="ABC_transporter-like_ATP-bd"/>
</dbReference>
<feature type="transmembrane region" description="Helical" evidence="9">
    <location>
        <begin position="172"/>
        <end position="192"/>
    </location>
</feature>
<evidence type="ECO:0000256" key="5">
    <source>
        <dbReference type="ARBA" id="ARBA00022741"/>
    </source>
</evidence>
<dbReference type="EMBL" id="PDYH01000033">
    <property type="protein sequence ID" value="PHU40045.1"/>
    <property type="molecule type" value="Genomic_DNA"/>
</dbReference>
<feature type="transmembrane region" description="Helical" evidence="9">
    <location>
        <begin position="21"/>
        <end position="44"/>
    </location>
</feature>
<dbReference type="GO" id="GO:0015421">
    <property type="term" value="F:ABC-type oligopeptide transporter activity"/>
    <property type="evidence" value="ECO:0007669"/>
    <property type="project" value="TreeGrafter"/>
</dbReference>
<evidence type="ECO:0000313" key="12">
    <source>
        <dbReference type="EMBL" id="PHU40045.1"/>
    </source>
</evidence>
<comment type="caution">
    <text evidence="12">The sequence shown here is derived from an EMBL/GenBank/DDBJ whole genome shotgun (WGS) entry which is preliminary data.</text>
</comment>
<accession>A0A2G3EA71</accession>
<dbReference type="Proteomes" id="UP000224317">
    <property type="component" value="Unassembled WGS sequence"/>
</dbReference>
<keyword evidence="7 9" id="KW-1133">Transmembrane helix</keyword>
<feature type="domain" description="ABC transporter" evidence="10">
    <location>
        <begin position="348"/>
        <end position="582"/>
    </location>
</feature>
<sequence>MKNNKAKPIIRLISLLGRDKLKVALSFIFAVFYSVTQVAGPVFLGQSITVFANGMTRVLRDEGEFPYNQLIFSLVLCGASFVLNWLFLLLQNYVLIDVTQKMVYRLRLEIAEKMSKLPLSYYEGHLYGDILSTLTNDVNVLSLNFRTFLIQIADAPIYLLLMIVVMFYRSPILAVVVILSVPVSALASKVVLSKSQQYFDAQQNILGELNGIVEENYTGFDVVKLFGHEEEDKAIFRNTNRKLSYASEKALFHSYLLTPIVTLVGNVAHIIVLMLGAFLTFLGRIQIGDIQTFLNFVNSISEPMKQIARLGSVYQSFISAASRVFDFIDEKEEEDLASENVIAENLCVSFQDISFGYSKDKVIINNFSFDVREGEHIAIVGPTGAGKTTLIKLLMRFYDVIDGQITLGNIPIKDIKRTDLHEMIGIVPQDVWFFEGTIAENLRLGRAEATDEEIMISLEEVGADYFVDLLPGGINFVLAENGVNISAGQRQLLAIARAFIANRSILILDEATSCVDTQTEGRLQKAMAKLMEGKTTFIIAHRLTTIVDADKILYLQDGDVKEHGTHKQLMNMGGLYRKMFDSQYI</sequence>
<feature type="domain" description="ABC transmembrane type-1" evidence="11">
    <location>
        <begin position="24"/>
        <end position="316"/>
    </location>
</feature>
<dbReference type="SMART" id="SM00382">
    <property type="entry name" value="AAA"/>
    <property type="match status" value="1"/>
</dbReference>